<feature type="compositionally biased region" description="Basic and acidic residues" evidence="1">
    <location>
        <begin position="310"/>
        <end position="323"/>
    </location>
</feature>
<feature type="compositionally biased region" description="Basic and acidic residues" evidence="1">
    <location>
        <begin position="503"/>
        <end position="512"/>
    </location>
</feature>
<protein>
    <recommendedName>
        <fullName evidence="2">5'-3' DNA helicase ZGRF1-like N-terminal domain-containing protein</fullName>
    </recommendedName>
</protein>
<feature type="domain" description="5'-3' DNA helicase ZGRF1-like N-terminal" evidence="2">
    <location>
        <begin position="24"/>
        <end position="105"/>
    </location>
</feature>
<accession>A0ABR0ELQ3</accession>
<feature type="compositionally biased region" description="Pro residues" evidence="1">
    <location>
        <begin position="527"/>
        <end position="557"/>
    </location>
</feature>
<keyword evidence="4" id="KW-1185">Reference proteome</keyword>
<dbReference type="EMBL" id="JAXOVC010000004">
    <property type="protein sequence ID" value="KAK4502509.1"/>
    <property type="molecule type" value="Genomic_DNA"/>
</dbReference>
<feature type="compositionally biased region" description="Basic and acidic residues" evidence="1">
    <location>
        <begin position="336"/>
        <end position="369"/>
    </location>
</feature>
<evidence type="ECO:0000259" key="2">
    <source>
        <dbReference type="Pfam" id="PF10382"/>
    </source>
</evidence>
<dbReference type="InterPro" id="IPR052800">
    <property type="entry name" value="DNA_Repair_Helicase_ZGRF1"/>
</dbReference>
<feature type="region of interest" description="Disordered" evidence="1">
    <location>
        <begin position="99"/>
        <end position="141"/>
    </location>
</feature>
<dbReference type="Pfam" id="PF10382">
    <property type="entry name" value="ZGRF1-like_N"/>
    <property type="match status" value="1"/>
</dbReference>
<dbReference type="PANTHER" id="PTHR28535">
    <property type="entry name" value="ZINC FINGER GRF-TYPE CONTAINING 1"/>
    <property type="match status" value="1"/>
</dbReference>
<dbReference type="Proteomes" id="UP001305779">
    <property type="component" value="Unassembled WGS sequence"/>
</dbReference>
<feature type="compositionally biased region" description="Acidic residues" evidence="1">
    <location>
        <begin position="474"/>
        <end position="491"/>
    </location>
</feature>
<gene>
    <name evidence="3" type="ORF">PRZ48_005934</name>
</gene>
<evidence type="ECO:0000313" key="4">
    <source>
        <dbReference type="Proteomes" id="UP001305779"/>
    </source>
</evidence>
<organism evidence="3 4">
    <name type="scientific">Zasmidium cellare</name>
    <name type="common">Wine cellar mold</name>
    <name type="synonym">Racodium cellare</name>
    <dbReference type="NCBI Taxonomy" id="395010"/>
    <lineage>
        <taxon>Eukaryota</taxon>
        <taxon>Fungi</taxon>
        <taxon>Dikarya</taxon>
        <taxon>Ascomycota</taxon>
        <taxon>Pezizomycotina</taxon>
        <taxon>Dothideomycetes</taxon>
        <taxon>Dothideomycetidae</taxon>
        <taxon>Mycosphaerellales</taxon>
        <taxon>Mycosphaerellaceae</taxon>
        <taxon>Zasmidium</taxon>
    </lineage>
</organism>
<dbReference type="PANTHER" id="PTHR28535:SF1">
    <property type="entry name" value="PROTEIN ZGRF1"/>
    <property type="match status" value="1"/>
</dbReference>
<evidence type="ECO:0000313" key="3">
    <source>
        <dbReference type="EMBL" id="KAK4502509.1"/>
    </source>
</evidence>
<reference evidence="3 4" key="1">
    <citation type="journal article" date="2023" name="G3 (Bethesda)">
        <title>A chromosome-level genome assembly of Zasmidium syzygii isolated from banana leaves.</title>
        <authorList>
            <person name="van Westerhoven A.C."/>
            <person name="Mehrabi R."/>
            <person name="Talebi R."/>
            <person name="Steentjes M.B.F."/>
            <person name="Corcolon B."/>
            <person name="Chong P.A."/>
            <person name="Kema G.H.J."/>
            <person name="Seidl M.F."/>
        </authorList>
    </citation>
    <scope>NUCLEOTIDE SEQUENCE [LARGE SCALE GENOMIC DNA]</scope>
    <source>
        <strain evidence="3 4">P124</strain>
    </source>
</reference>
<feature type="compositionally biased region" description="Polar residues" evidence="1">
    <location>
        <begin position="592"/>
        <end position="615"/>
    </location>
</feature>
<dbReference type="InterPro" id="IPR018838">
    <property type="entry name" value="ZGRF1-like_N"/>
</dbReference>
<feature type="compositionally biased region" description="Polar residues" evidence="1">
    <location>
        <begin position="377"/>
        <end position="386"/>
    </location>
</feature>
<sequence length="718" mass="77762">MTAAVYRSSTPALSVPQTQNTAPVFEFNCLYTHDVKKKAKKWQDGFLRYHTFNKRVMVYDVPRNLIGDCHWTGDDTLQEGDELRLERNGVMVEVGDSVGQTETDLSELRKSKKKDTAVNAPKSVAKPTARPVNGTAPAKGIAPQKHRSLGALLGTPKGPIGKAAMPQKSPFEDRHAGEGAENEEWEDGRPPKRQRVGTAPEWSVTRNTNAGKPVKQAQPPLWARKADAVKKQKAASEAGQQRLTTREVITLSDDDNNAADSRDDFLPGFSDDALAPSSPVKDKRQDACKVVGRSSSPAFQTQRAPVPARPPKETERETPKTNERSQAQSPARPRSPVKEIRRSMAPPKARDDSSRKTSERPRPDPKPDAEPDPQPSRPASSKSGQTLRLAASAPKKSMLLCQAQVSKKPTRVSSTGSEKQASTSPDVGSEPSQSRPMTAKEKLEARLARIDQKGGSTSSARFQPVKAKPAPIEVESDDGMADGNGPEESDDEDRRGQSTYEKSAIELRRLDEMMLPPPAPIAAVRPAKPPSPAQPSKRPSPAPPSKRPSPPPPPTPEPRSLRRVASEATVVSSSKPKRVPGAPVRYTPSPSPTKGSRQTTPVPVAASKQTNNAPATSKPDAPAKNFKQKKPLQKSVSLNVTSNGTSAVMLSRPFQAPGKATKPKEKEPEAPKDVGPWSREAFDLFAWRPPNWDEEKWCVKQSDAPAGLSGGTSLPHVL</sequence>
<feature type="region of interest" description="Disordered" evidence="1">
    <location>
        <begin position="156"/>
        <end position="677"/>
    </location>
</feature>
<feature type="compositionally biased region" description="Basic and acidic residues" evidence="1">
    <location>
        <begin position="662"/>
        <end position="672"/>
    </location>
</feature>
<feature type="compositionally biased region" description="Polar residues" evidence="1">
    <location>
        <begin position="293"/>
        <end position="303"/>
    </location>
</feature>
<comment type="caution">
    <text evidence="3">The sequence shown here is derived from an EMBL/GenBank/DDBJ whole genome shotgun (WGS) entry which is preliminary data.</text>
</comment>
<feature type="compositionally biased region" description="Polar residues" evidence="1">
    <location>
        <begin position="403"/>
        <end position="436"/>
    </location>
</feature>
<name>A0ABR0ELQ3_ZASCE</name>
<proteinExistence type="predicted"/>
<feature type="compositionally biased region" description="Basic and acidic residues" evidence="1">
    <location>
        <begin position="438"/>
        <end position="452"/>
    </location>
</feature>
<feature type="compositionally biased region" description="Polar residues" evidence="1">
    <location>
        <begin position="634"/>
        <end position="648"/>
    </location>
</feature>
<evidence type="ECO:0000256" key="1">
    <source>
        <dbReference type="SAM" id="MobiDB-lite"/>
    </source>
</evidence>